<sequence>MEVVLKLGLLCSNNEPKARLGIRQVCQILEGEAPLPDVNGCAATPDPEDRVLQEIQSGNQSSGNGWLSSTSLTAPR</sequence>
<feature type="region of interest" description="Disordered" evidence="1">
    <location>
        <begin position="56"/>
        <end position="76"/>
    </location>
</feature>
<evidence type="ECO:0000313" key="2">
    <source>
        <dbReference type="EMBL" id="ABK25603.1"/>
    </source>
</evidence>
<protein>
    <recommendedName>
        <fullName evidence="3">Serine-threonine/tyrosine-protein kinase catalytic domain-containing protein</fullName>
    </recommendedName>
</protein>
<name>A9NY92_PICSI</name>
<evidence type="ECO:0008006" key="3">
    <source>
        <dbReference type="Google" id="ProtNLM"/>
    </source>
</evidence>
<dbReference type="EMBL" id="EF086333">
    <property type="protein sequence ID" value="ABK25603.1"/>
    <property type="molecule type" value="mRNA"/>
</dbReference>
<organism evidence="2">
    <name type="scientific">Picea sitchensis</name>
    <name type="common">Sitka spruce</name>
    <name type="synonym">Pinus sitchensis</name>
    <dbReference type="NCBI Taxonomy" id="3332"/>
    <lineage>
        <taxon>Eukaryota</taxon>
        <taxon>Viridiplantae</taxon>
        <taxon>Streptophyta</taxon>
        <taxon>Embryophyta</taxon>
        <taxon>Tracheophyta</taxon>
        <taxon>Spermatophyta</taxon>
        <taxon>Pinopsida</taxon>
        <taxon>Pinidae</taxon>
        <taxon>Conifers I</taxon>
        <taxon>Pinales</taxon>
        <taxon>Pinaceae</taxon>
        <taxon>Picea</taxon>
    </lineage>
</organism>
<dbReference type="AlphaFoldDB" id="A9NY92"/>
<reference evidence="2" key="1">
    <citation type="journal article" date="2008" name="BMC Genomics">
        <title>A conifer genomics resource of 200,000 spruce (Picea spp.) ESTs and 6,464 high-quality, sequence-finished full-length cDNAs for Sitka spruce (Picea sitchensis).</title>
        <authorList>
            <person name="Ralph S.G."/>
            <person name="Chun H.J."/>
            <person name="Kolosova N."/>
            <person name="Cooper D."/>
            <person name="Oddy C."/>
            <person name="Ritland C.E."/>
            <person name="Kirkpatrick R."/>
            <person name="Moore R."/>
            <person name="Barber S."/>
            <person name="Holt R.A."/>
            <person name="Jones S.J."/>
            <person name="Marra M.A."/>
            <person name="Douglas C.J."/>
            <person name="Ritland K."/>
            <person name="Bohlmann J."/>
        </authorList>
    </citation>
    <scope>NUCLEOTIDE SEQUENCE</scope>
    <source>
        <tissue evidence="2">Green portion of the leader tissue</tissue>
    </source>
</reference>
<accession>A9NY92</accession>
<proteinExistence type="evidence at transcript level"/>
<evidence type="ECO:0000256" key="1">
    <source>
        <dbReference type="SAM" id="MobiDB-lite"/>
    </source>
</evidence>